<proteinExistence type="predicted"/>
<comment type="caution">
    <text evidence="1">The sequence shown here is derived from an EMBL/GenBank/DDBJ whole genome shotgun (WGS) entry which is preliminary data.</text>
</comment>
<dbReference type="EMBL" id="WOCE01000003">
    <property type="protein sequence ID" value="KAE9617238.1"/>
    <property type="molecule type" value="Genomic_DNA"/>
</dbReference>
<evidence type="ECO:0000313" key="1">
    <source>
        <dbReference type="EMBL" id="KAE9617238.1"/>
    </source>
</evidence>
<sequence length="80" mass="9322">MEKMNRAFEKVKIMMGMEVKDQEQQAAALEDNNTNFSFMDVFNRNCILSTKRDNPPRPHKVEASYTRLSYSNSFVALGWI</sequence>
<name>A0A6A4QSD1_LUPAL</name>
<dbReference type="AlphaFoldDB" id="A0A6A4QSD1"/>
<keyword evidence="2" id="KW-1185">Reference proteome</keyword>
<protein>
    <submittedName>
        <fullName evidence="1">Uncharacterized protein</fullName>
    </submittedName>
</protein>
<accession>A0A6A4QSD1</accession>
<dbReference type="Proteomes" id="UP000447434">
    <property type="component" value="Chromosome 3"/>
</dbReference>
<gene>
    <name evidence="1" type="ORF">Lalb_Chr03g0033301</name>
</gene>
<dbReference type="OrthoDB" id="73614at2759"/>
<evidence type="ECO:0000313" key="2">
    <source>
        <dbReference type="Proteomes" id="UP000447434"/>
    </source>
</evidence>
<reference evidence="2" key="1">
    <citation type="journal article" date="2020" name="Nat. Commun.">
        <title>Genome sequence of the cluster root forming white lupin.</title>
        <authorList>
            <person name="Hufnagel B."/>
            <person name="Marques A."/>
            <person name="Soriano A."/>
            <person name="Marques L."/>
            <person name="Divol F."/>
            <person name="Doumas P."/>
            <person name="Sallet E."/>
            <person name="Mancinotti D."/>
            <person name="Carrere S."/>
            <person name="Marande W."/>
            <person name="Arribat S."/>
            <person name="Keller J."/>
            <person name="Huneau C."/>
            <person name="Blein T."/>
            <person name="Aime D."/>
            <person name="Laguerre M."/>
            <person name="Taylor J."/>
            <person name="Schubert V."/>
            <person name="Nelson M."/>
            <person name="Geu-Flores F."/>
            <person name="Crespi M."/>
            <person name="Gallardo-Guerrero K."/>
            <person name="Delaux P.-M."/>
            <person name="Salse J."/>
            <person name="Berges H."/>
            <person name="Guyot R."/>
            <person name="Gouzy J."/>
            <person name="Peret B."/>
        </authorList>
    </citation>
    <scope>NUCLEOTIDE SEQUENCE [LARGE SCALE GENOMIC DNA]</scope>
    <source>
        <strain evidence="2">cv. Amiga</strain>
    </source>
</reference>
<organism evidence="1 2">
    <name type="scientific">Lupinus albus</name>
    <name type="common">White lupine</name>
    <name type="synonym">Lupinus termis</name>
    <dbReference type="NCBI Taxonomy" id="3870"/>
    <lineage>
        <taxon>Eukaryota</taxon>
        <taxon>Viridiplantae</taxon>
        <taxon>Streptophyta</taxon>
        <taxon>Embryophyta</taxon>
        <taxon>Tracheophyta</taxon>
        <taxon>Spermatophyta</taxon>
        <taxon>Magnoliopsida</taxon>
        <taxon>eudicotyledons</taxon>
        <taxon>Gunneridae</taxon>
        <taxon>Pentapetalae</taxon>
        <taxon>rosids</taxon>
        <taxon>fabids</taxon>
        <taxon>Fabales</taxon>
        <taxon>Fabaceae</taxon>
        <taxon>Papilionoideae</taxon>
        <taxon>50 kb inversion clade</taxon>
        <taxon>genistoids sensu lato</taxon>
        <taxon>core genistoids</taxon>
        <taxon>Genisteae</taxon>
        <taxon>Lupinus</taxon>
    </lineage>
</organism>